<dbReference type="InterPro" id="IPR036291">
    <property type="entry name" value="NAD(P)-bd_dom_sf"/>
</dbReference>
<organism evidence="1 2">
    <name type="scientific">Rubroshorea leprosula</name>
    <dbReference type="NCBI Taxonomy" id="152421"/>
    <lineage>
        <taxon>Eukaryota</taxon>
        <taxon>Viridiplantae</taxon>
        <taxon>Streptophyta</taxon>
        <taxon>Embryophyta</taxon>
        <taxon>Tracheophyta</taxon>
        <taxon>Spermatophyta</taxon>
        <taxon>Magnoliopsida</taxon>
        <taxon>eudicotyledons</taxon>
        <taxon>Gunneridae</taxon>
        <taxon>Pentapetalae</taxon>
        <taxon>rosids</taxon>
        <taxon>malvids</taxon>
        <taxon>Malvales</taxon>
        <taxon>Dipterocarpaceae</taxon>
        <taxon>Rubroshorea</taxon>
    </lineage>
</organism>
<reference evidence="1 2" key="1">
    <citation type="journal article" date="2021" name="Commun. Biol.">
        <title>The genome of Shorea leprosula (Dipterocarpaceae) highlights the ecological relevance of drought in aseasonal tropical rainforests.</title>
        <authorList>
            <person name="Ng K.K.S."/>
            <person name="Kobayashi M.J."/>
            <person name="Fawcett J.A."/>
            <person name="Hatakeyama M."/>
            <person name="Paape T."/>
            <person name="Ng C.H."/>
            <person name="Ang C.C."/>
            <person name="Tnah L.H."/>
            <person name="Lee C.T."/>
            <person name="Nishiyama T."/>
            <person name="Sese J."/>
            <person name="O'Brien M.J."/>
            <person name="Copetti D."/>
            <person name="Mohd Noor M.I."/>
            <person name="Ong R.C."/>
            <person name="Putra M."/>
            <person name="Sireger I.Z."/>
            <person name="Indrioko S."/>
            <person name="Kosugi Y."/>
            <person name="Izuno A."/>
            <person name="Isagi Y."/>
            <person name="Lee S.L."/>
            <person name="Shimizu K.K."/>
        </authorList>
    </citation>
    <scope>NUCLEOTIDE SEQUENCE [LARGE SCALE GENOMIC DNA]</scope>
    <source>
        <strain evidence="1">214</strain>
    </source>
</reference>
<dbReference type="Proteomes" id="UP001054252">
    <property type="component" value="Unassembled WGS sequence"/>
</dbReference>
<comment type="caution">
    <text evidence="1">The sequence shown here is derived from an EMBL/GenBank/DDBJ whole genome shotgun (WGS) entry which is preliminary data.</text>
</comment>
<dbReference type="SUPFAM" id="SSF51735">
    <property type="entry name" value="NAD(P)-binding Rossmann-fold domains"/>
    <property type="match status" value="1"/>
</dbReference>
<dbReference type="EMBL" id="BPVZ01000037">
    <property type="protein sequence ID" value="GKV12611.1"/>
    <property type="molecule type" value="Genomic_DNA"/>
</dbReference>
<proteinExistence type="predicted"/>
<accession>A0AAV5JNR0</accession>
<keyword evidence="2" id="KW-1185">Reference proteome</keyword>
<dbReference type="AlphaFoldDB" id="A0AAV5JNR0"/>
<name>A0AAV5JNR0_9ROSI</name>
<evidence type="ECO:0000313" key="1">
    <source>
        <dbReference type="EMBL" id="GKV12611.1"/>
    </source>
</evidence>
<gene>
    <name evidence="1" type="ORF">SLEP1_g23733</name>
</gene>
<dbReference type="Gene3D" id="3.40.50.720">
    <property type="entry name" value="NAD(P)-binding Rossmann-like Domain"/>
    <property type="match status" value="1"/>
</dbReference>
<sequence length="108" mass="12545">MQDGRSASYGVFMDVRDVAHAHIQAFEIPSATGRYCMVESVVDVTKLWRILHRLFHVFHLNEKYDKLIQKVFQISKEKIKSLGVNFIPLEESLKDIVECLKEKGFISF</sequence>
<protein>
    <submittedName>
        <fullName evidence="1">Uncharacterized protein</fullName>
    </submittedName>
</protein>
<evidence type="ECO:0000313" key="2">
    <source>
        <dbReference type="Proteomes" id="UP001054252"/>
    </source>
</evidence>